<proteinExistence type="predicted"/>
<dbReference type="SUPFAM" id="SSF55874">
    <property type="entry name" value="ATPase domain of HSP90 chaperone/DNA topoisomerase II/histidine kinase"/>
    <property type="match status" value="1"/>
</dbReference>
<keyword evidence="8" id="KW-0902">Two-component regulatory system</keyword>
<evidence type="ECO:0000256" key="10">
    <source>
        <dbReference type="SAM" id="Phobius"/>
    </source>
</evidence>
<feature type="domain" description="Signal transduction histidine kinase subgroup 3 dimerisation and phosphoacceptor" evidence="11">
    <location>
        <begin position="196"/>
        <end position="256"/>
    </location>
</feature>
<gene>
    <name evidence="12" type="ORF">GCM10011374_06840</name>
</gene>
<evidence type="ECO:0000256" key="3">
    <source>
        <dbReference type="ARBA" id="ARBA00022553"/>
    </source>
</evidence>
<reference evidence="12" key="1">
    <citation type="journal article" date="2014" name="Int. J. Syst. Evol. Microbiol.">
        <title>Complete genome sequence of Corynebacterium casei LMG S-19264T (=DSM 44701T), isolated from a smear-ripened cheese.</title>
        <authorList>
            <consortium name="US DOE Joint Genome Institute (JGI-PGF)"/>
            <person name="Walter F."/>
            <person name="Albersmeier A."/>
            <person name="Kalinowski J."/>
            <person name="Ruckert C."/>
        </authorList>
    </citation>
    <scope>NUCLEOTIDE SEQUENCE</scope>
    <source>
        <strain evidence="12">CGMCC 1.12187</strain>
    </source>
</reference>
<feature type="transmembrane region" description="Helical" evidence="10">
    <location>
        <begin position="62"/>
        <end position="80"/>
    </location>
</feature>
<feature type="transmembrane region" description="Helical" evidence="10">
    <location>
        <begin position="100"/>
        <end position="118"/>
    </location>
</feature>
<dbReference type="EMBL" id="BMEQ01000002">
    <property type="protein sequence ID" value="GGG47058.1"/>
    <property type="molecule type" value="Genomic_DNA"/>
</dbReference>
<dbReference type="GO" id="GO:0016020">
    <property type="term" value="C:membrane"/>
    <property type="evidence" value="ECO:0007669"/>
    <property type="project" value="InterPro"/>
</dbReference>
<keyword evidence="5" id="KW-0547">Nucleotide-binding</keyword>
<keyword evidence="7" id="KW-0067">ATP-binding</keyword>
<feature type="compositionally biased region" description="Basic and acidic residues" evidence="9">
    <location>
        <begin position="362"/>
        <end position="372"/>
    </location>
</feature>
<dbReference type="PANTHER" id="PTHR24421:SF10">
    <property type="entry name" value="NITRATE_NITRITE SENSOR PROTEIN NARQ"/>
    <property type="match status" value="1"/>
</dbReference>
<feature type="transmembrane region" description="Helical" evidence="10">
    <location>
        <begin position="125"/>
        <end position="143"/>
    </location>
</feature>
<keyword evidence="10" id="KW-1133">Transmembrane helix</keyword>
<dbReference type="InterPro" id="IPR011712">
    <property type="entry name" value="Sig_transdc_His_kin_sub3_dim/P"/>
</dbReference>
<evidence type="ECO:0000256" key="8">
    <source>
        <dbReference type="ARBA" id="ARBA00023012"/>
    </source>
</evidence>
<organism evidence="12 13">
    <name type="scientific">Kocuria dechangensis</name>
    <dbReference type="NCBI Taxonomy" id="1176249"/>
    <lineage>
        <taxon>Bacteria</taxon>
        <taxon>Bacillati</taxon>
        <taxon>Actinomycetota</taxon>
        <taxon>Actinomycetes</taxon>
        <taxon>Micrococcales</taxon>
        <taxon>Micrococcaceae</taxon>
        <taxon>Kocuria</taxon>
    </lineage>
</organism>
<evidence type="ECO:0000313" key="13">
    <source>
        <dbReference type="Proteomes" id="UP000638848"/>
    </source>
</evidence>
<keyword evidence="3" id="KW-0597">Phosphoprotein</keyword>
<dbReference type="GO" id="GO:0000155">
    <property type="term" value="F:phosphorelay sensor kinase activity"/>
    <property type="evidence" value="ECO:0007669"/>
    <property type="project" value="InterPro"/>
</dbReference>
<dbReference type="Gene3D" id="1.20.5.1930">
    <property type="match status" value="1"/>
</dbReference>
<feature type="region of interest" description="Disordered" evidence="9">
    <location>
        <begin position="358"/>
        <end position="388"/>
    </location>
</feature>
<dbReference type="InterPro" id="IPR036890">
    <property type="entry name" value="HATPase_C_sf"/>
</dbReference>
<evidence type="ECO:0000256" key="7">
    <source>
        <dbReference type="ARBA" id="ARBA00022840"/>
    </source>
</evidence>
<evidence type="ECO:0000256" key="5">
    <source>
        <dbReference type="ARBA" id="ARBA00022741"/>
    </source>
</evidence>
<dbReference type="Proteomes" id="UP000638848">
    <property type="component" value="Unassembled WGS sequence"/>
</dbReference>
<evidence type="ECO:0000256" key="6">
    <source>
        <dbReference type="ARBA" id="ARBA00022777"/>
    </source>
</evidence>
<keyword evidence="6" id="KW-0418">Kinase</keyword>
<dbReference type="GO" id="GO:0046983">
    <property type="term" value="F:protein dimerization activity"/>
    <property type="evidence" value="ECO:0007669"/>
    <property type="project" value="InterPro"/>
</dbReference>
<dbReference type="Pfam" id="PF07730">
    <property type="entry name" value="HisKA_3"/>
    <property type="match status" value="1"/>
</dbReference>
<protein>
    <recommendedName>
        <fullName evidence="2">histidine kinase</fullName>
        <ecNumber evidence="2">2.7.13.3</ecNumber>
    </recommendedName>
</protein>
<evidence type="ECO:0000256" key="4">
    <source>
        <dbReference type="ARBA" id="ARBA00022679"/>
    </source>
</evidence>
<dbReference type="InterPro" id="IPR050482">
    <property type="entry name" value="Sensor_HK_TwoCompSys"/>
</dbReference>
<evidence type="ECO:0000259" key="11">
    <source>
        <dbReference type="Pfam" id="PF07730"/>
    </source>
</evidence>
<dbReference type="GO" id="GO:0005524">
    <property type="term" value="F:ATP binding"/>
    <property type="evidence" value="ECO:0007669"/>
    <property type="project" value="UniProtKB-KW"/>
</dbReference>
<evidence type="ECO:0000313" key="12">
    <source>
        <dbReference type="EMBL" id="GGG47058.1"/>
    </source>
</evidence>
<dbReference type="AlphaFoldDB" id="A0A917GIS2"/>
<feature type="transmembrane region" description="Helical" evidence="10">
    <location>
        <begin position="149"/>
        <end position="170"/>
    </location>
</feature>
<accession>A0A917GIS2</accession>
<keyword evidence="13" id="KW-1185">Reference proteome</keyword>
<evidence type="ECO:0000256" key="2">
    <source>
        <dbReference type="ARBA" id="ARBA00012438"/>
    </source>
</evidence>
<feature type="compositionally biased region" description="Low complexity" evidence="9">
    <location>
        <begin position="373"/>
        <end position="383"/>
    </location>
</feature>
<keyword evidence="10" id="KW-0812">Transmembrane</keyword>
<dbReference type="PANTHER" id="PTHR24421">
    <property type="entry name" value="NITRATE/NITRITE SENSOR PROTEIN NARX-RELATED"/>
    <property type="match status" value="1"/>
</dbReference>
<reference evidence="12" key="2">
    <citation type="submission" date="2020-09" db="EMBL/GenBank/DDBJ databases">
        <authorList>
            <person name="Sun Q."/>
            <person name="Zhou Y."/>
        </authorList>
    </citation>
    <scope>NUCLEOTIDE SEQUENCE</scope>
    <source>
        <strain evidence="12">CGMCC 1.12187</strain>
    </source>
</reference>
<comment type="catalytic activity">
    <reaction evidence="1">
        <text>ATP + protein L-histidine = ADP + protein N-phospho-L-histidine.</text>
        <dbReference type="EC" id="2.7.13.3"/>
    </reaction>
</comment>
<keyword evidence="4" id="KW-0808">Transferase</keyword>
<sequence length="424" mass="45421">MTDRPARTRPPAAAPAAPHFLDAVPWPRWLICAAAVWALASCVTDVPAFTSTWAEEPLWRSGCYMLHMLLATFSLPVAAWRSPWGAAMLVASLPLTLGVPALWALSTLMMYLVLVVVATTATLRFVVAYAAVLAVVVGVLLTMDGAEPVWGWVLYPVLALVTAAGWQTAAARRGRQRALRLAEEERTARGQAVAAERLSIAQDLHDVVAHNMTIATMHAHLARSARSMDEVREFLDVVLDASRESLEDLRVIMDALGAESPAEDPEVHSARTVGEELDRGISALASMGYVVDTSLRGDPDAVDGSLRVGLVPVIREAVTNAVKHGAGRQEGPDGDPQPVCTLDVDAEGGREVRFRLSSPLRDPLDDPLRRDPGTTTPGAAGPALPSSGFGLASAAERVRILGGTFRAGPQGERWVLETVLPRRR</sequence>
<dbReference type="EC" id="2.7.13.3" evidence="2"/>
<comment type="caution">
    <text evidence="12">The sequence shown here is derived from an EMBL/GenBank/DDBJ whole genome shotgun (WGS) entry which is preliminary data.</text>
</comment>
<dbReference type="Gene3D" id="3.30.565.10">
    <property type="entry name" value="Histidine kinase-like ATPase, C-terminal domain"/>
    <property type="match status" value="1"/>
</dbReference>
<name>A0A917GIS2_9MICC</name>
<evidence type="ECO:0000256" key="9">
    <source>
        <dbReference type="SAM" id="MobiDB-lite"/>
    </source>
</evidence>
<evidence type="ECO:0000256" key="1">
    <source>
        <dbReference type="ARBA" id="ARBA00000085"/>
    </source>
</evidence>
<keyword evidence="10" id="KW-0472">Membrane</keyword>